<reference evidence="6 7" key="2">
    <citation type="submission" date="2018-05" db="EMBL/GenBank/DDBJ databases">
        <authorList>
            <person name="Lanie J.A."/>
            <person name="Ng W.-L."/>
            <person name="Kazmierczak K.M."/>
            <person name="Andrzejewski T.M."/>
            <person name="Davidsen T.M."/>
            <person name="Wayne K.J."/>
            <person name="Tettelin H."/>
            <person name="Glass J.I."/>
            <person name="Rusch D."/>
            <person name="Podicherti R."/>
            <person name="Tsui H.-C.T."/>
            <person name="Winkler M.E."/>
        </authorList>
    </citation>
    <scope>NUCLEOTIDE SEQUENCE [LARGE SCALE GENOMIC DNA]</scope>
    <source>
        <strain evidence="6 7">YBY</strain>
    </source>
</reference>
<evidence type="ECO:0000313" key="6">
    <source>
        <dbReference type="EMBL" id="PWE12510.1"/>
    </source>
</evidence>
<evidence type="ECO:0000256" key="4">
    <source>
        <dbReference type="ARBA" id="ARBA00023163"/>
    </source>
</evidence>
<dbReference type="RefSeq" id="WP_109089947.1">
    <property type="nucleotide sequence ID" value="NZ_QEXO01000006.1"/>
</dbReference>
<gene>
    <name evidence="6" type="ORF">DF183_19475</name>
</gene>
<dbReference type="InterPro" id="IPR000847">
    <property type="entry name" value="LysR_HTH_N"/>
</dbReference>
<dbReference type="InterPro" id="IPR036388">
    <property type="entry name" value="WH-like_DNA-bd_sf"/>
</dbReference>
<dbReference type="Proteomes" id="UP000245216">
    <property type="component" value="Unassembled WGS sequence"/>
</dbReference>
<dbReference type="PANTHER" id="PTHR30419:SF8">
    <property type="entry name" value="NITROGEN ASSIMILATION TRANSCRIPTIONAL ACTIVATOR-RELATED"/>
    <property type="match status" value="1"/>
</dbReference>
<dbReference type="SUPFAM" id="SSF46785">
    <property type="entry name" value="Winged helix' DNA-binding domain"/>
    <property type="match status" value="1"/>
</dbReference>
<comment type="similarity">
    <text evidence="1">Belongs to the LysR transcriptional regulatory family.</text>
</comment>
<dbReference type="Gene3D" id="3.40.190.290">
    <property type="match status" value="1"/>
</dbReference>
<comment type="caution">
    <text evidence="6">The sequence shown here is derived from an EMBL/GenBank/DDBJ whole genome shotgun (WGS) entry which is preliminary data.</text>
</comment>
<dbReference type="GO" id="GO:0003700">
    <property type="term" value="F:DNA-binding transcription factor activity"/>
    <property type="evidence" value="ECO:0007669"/>
    <property type="project" value="InterPro"/>
</dbReference>
<sequence length="302" mass="33765">MDIRSLRYFIETVKHQSFTQAAQSLNVTQSTISKMVKQLEDELGEPLLIRDHRQLQLTDCGKVVLERGQEVLQSMQGLLREVHEVQALQRGRLDVGIPPMINVLFTEVLKTFKNQHPQIELILHEETGMGIERMVAAGTVEMGLSILPLGPELNVSATPVAKHAVWAIGHKDTLVGAQKKIKLRELEKHPLIFLGEDYALTRMLRRAFAHAGLRANIAAQSNQWDWVASMAQAGMGVALLPQPFLSRLEPGDWVAKEVVEPALNWEVALLWNGRYLSQAARAWLQVCADVLGGNWPELEGDL</sequence>
<dbReference type="Pfam" id="PF03466">
    <property type="entry name" value="LysR_substrate"/>
    <property type="match status" value="1"/>
</dbReference>
<keyword evidence="2" id="KW-0805">Transcription regulation</keyword>
<dbReference type="GO" id="GO:0003677">
    <property type="term" value="F:DNA binding"/>
    <property type="evidence" value="ECO:0007669"/>
    <property type="project" value="UniProtKB-KW"/>
</dbReference>
<protein>
    <submittedName>
        <fullName evidence="6">LysR family transcriptional regulator</fullName>
    </submittedName>
</protein>
<keyword evidence="4" id="KW-0804">Transcription</keyword>
<dbReference type="InterPro" id="IPR036390">
    <property type="entry name" value="WH_DNA-bd_sf"/>
</dbReference>
<dbReference type="EMBL" id="QEXO01000006">
    <property type="protein sequence ID" value="PWE12510.1"/>
    <property type="molecule type" value="Genomic_DNA"/>
</dbReference>
<keyword evidence="3" id="KW-0238">DNA-binding</keyword>
<dbReference type="InterPro" id="IPR005119">
    <property type="entry name" value="LysR_subst-bd"/>
</dbReference>
<evidence type="ECO:0000313" key="7">
    <source>
        <dbReference type="Proteomes" id="UP000245216"/>
    </source>
</evidence>
<evidence type="ECO:0000256" key="3">
    <source>
        <dbReference type="ARBA" id="ARBA00023125"/>
    </source>
</evidence>
<feature type="domain" description="HTH lysR-type" evidence="5">
    <location>
        <begin position="1"/>
        <end position="58"/>
    </location>
</feature>
<accession>A0A2U2BER8</accession>
<dbReference type="PANTHER" id="PTHR30419">
    <property type="entry name" value="HTH-TYPE TRANSCRIPTIONAL REGULATOR YBHD"/>
    <property type="match status" value="1"/>
</dbReference>
<dbReference type="FunFam" id="1.10.10.10:FF:000001">
    <property type="entry name" value="LysR family transcriptional regulator"/>
    <property type="match status" value="1"/>
</dbReference>
<evidence type="ECO:0000256" key="2">
    <source>
        <dbReference type="ARBA" id="ARBA00023015"/>
    </source>
</evidence>
<dbReference type="GO" id="GO:0005829">
    <property type="term" value="C:cytosol"/>
    <property type="evidence" value="ECO:0007669"/>
    <property type="project" value="TreeGrafter"/>
</dbReference>
<dbReference type="AlphaFoldDB" id="A0A2U2BER8"/>
<reference evidence="6 7" key="1">
    <citation type="submission" date="2018-05" db="EMBL/GenBank/DDBJ databases">
        <title>Genome Sequence of an Efficient Indole-Degrading Bacterium, Alcaligenes sp.YBY.</title>
        <authorList>
            <person name="Yang B."/>
        </authorList>
    </citation>
    <scope>NUCLEOTIDE SEQUENCE [LARGE SCALE GENOMIC DNA]</scope>
    <source>
        <strain evidence="6 7">YBY</strain>
    </source>
</reference>
<name>A0A2U2BER8_ALCFA</name>
<dbReference type="Gene3D" id="1.10.10.10">
    <property type="entry name" value="Winged helix-like DNA-binding domain superfamily/Winged helix DNA-binding domain"/>
    <property type="match status" value="1"/>
</dbReference>
<dbReference type="PROSITE" id="PS50931">
    <property type="entry name" value="HTH_LYSR"/>
    <property type="match status" value="1"/>
</dbReference>
<dbReference type="Pfam" id="PF00126">
    <property type="entry name" value="HTH_1"/>
    <property type="match status" value="1"/>
</dbReference>
<dbReference type="STRING" id="511.UZ73_15000"/>
<dbReference type="PRINTS" id="PR00039">
    <property type="entry name" value="HTHLYSR"/>
</dbReference>
<evidence type="ECO:0000256" key="1">
    <source>
        <dbReference type="ARBA" id="ARBA00009437"/>
    </source>
</evidence>
<organism evidence="6 7">
    <name type="scientific">Alcaligenes faecalis</name>
    <dbReference type="NCBI Taxonomy" id="511"/>
    <lineage>
        <taxon>Bacteria</taxon>
        <taxon>Pseudomonadati</taxon>
        <taxon>Pseudomonadota</taxon>
        <taxon>Betaproteobacteria</taxon>
        <taxon>Burkholderiales</taxon>
        <taxon>Alcaligenaceae</taxon>
        <taxon>Alcaligenes</taxon>
    </lineage>
</organism>
<proteinExistence type="inferred from homology"/>
<dbReference type="SUPFAM" id="SSF53850">
    <property type="entry name" value="Periplasmic binding protein-like II"/>
    <property type="match status" value="1"/>
</dbReference>
<dbReference type="InterPro" id="IPR050950">
    <property type="entry name" value="HTH-type_LysR_regulators"/>
</dbReference>
<evidence type="ECO:0000259" key="5">
    <source>
        <dbReference type="PROSITE" id="PS50931"/>
    </source>
</evidence>